<dbReference type="Pfam" id="PF01381">
    <property type="entry name" value="HTH_3"/>
    <property type="match status" value="1"/>
</dbReference>
<keyword evidence="1" id="KW-0238">DNA-binding</keyword>
<keyword evidence="2" id="KW-1133">Transmembrane helix</keyword>
<dbReference type="SUPFAM" id="SSF47413">
    <property type="entry name" value="lambda repressor-like DNA-binding domains"/>
    <property type="match status" value="1"/>
</dbReference>
<dbReference type="CDD" id="cd00093">
    <property type="entry name" value="HTH_XRE"/>
    <property type="match status" value="1"/>
</dbReference>
<dbReference type="InterPro" id="IPR010982">
    <property type="entry name" value="Lambda_DNA-bd_dom_sf"/>
</dbReference>
<dbReference type="RefSeq" id="WP_349053630.1">
    <property type="nucleotide sequence ID" value="NZ_JBBNPS010000005.1"/>
</dbReference>
<keyword evidence="2" id="KW-0812">Transmembrane</keyword>
<dbReference type="Proteomes" id="UP001481872">
    <property type="component" value="Unassembled WGS sequence"/>
</dbReference>
<keyword evidence="5" id="KW-1185">Reference proteome</keyword>
<dbReference type="EMBL" id="JBBNPS010000005">
    <property type="protein sequence ID" value="MEQ3353257.1"/>
    <property type="molecule type" value="Genomic_DNA"/>
</dbReference>
<accession>A0ABV1J7R0</accession>
<name>A0ABV1J7R0_9FIRM</name>
<reference evidence="4 5" key="1">
    <citation type="submission" date="2024-04" db="EMBL/GenBank/DDBJ databases">
        <title>Human intestinal bacterial collection.</title>
        <authorList>
            <person name="Pauvert C."/>
            <person name="Hitch T.C.A."/>
            <person name="Clavel T."/>
        </authorList>
    </citation>
    <scope>NUCLEOTIDE SEQUENCE [LARGE SCALE GENOMIC DNA]</scope>
    <source>
        <strain evidence="4 5">CLA-SR-H026</strain>
    </source>
</reference>
<dbReference type="SMART" id="SM00530">
    <property type="entry name" value="HTH_XRE"/>
    <property type="match status" value="1"/>
</dbReference>
<dbReference type="PANTHER" id="PTHR46558:SF11">
    <property type="entry name" value="HTH-TYPE TRANSCRIPTIONAL REGULATOR XRE"/>
    <property type="match status" value="1"/>
</dbReference>
<dbReference type="Gene3D" id="1.10.260.40">
    <property type="entry name" value="lambda repressor-like DNA-binding domains"/>
    <property type="match status" value="1"/>
</dbReference>
<dbReference type="PANTHER" id="PTHR46558">
    <property type="entry name" value="TRACRIPTIONAL REGULATORY PROTEIN-RELATED-RELATED"/>
    <property type="match status" value="1"/>
</dbReference>
<evidence type="ECO:0000313" key="5">
    <source>
        <dbReference type="Proteomes" id="UP001481872"/>
    </source>
</evidence>
<gene>
    <name evidence="4" type="ORF">AAA081_02935</name>
</gene>
<evidence type="ECO:0000313" key="4">
    <source>
        <dbReference type="EMBL" id="MEQ3353257.1"/>
    </source>
</evidence>
<keyword evidence="2" id="KW-0472">Membrane</keyword>
<evidence type="ECO:0000259" key="3">
    <source>
        <dbReference type="PROSITE" id="PS50943"/>
    </source>
</evidence>
<dbReference type="InterPro" id="IPR001387">
    <property type="entry name" value="Cro/C1-type_HTH"/>
</dbReference>
<evidence type="ECO:0000256" key="1">
    <source>
        <dbReference type="ARBA" id="ARBA00023125"/>
    </source>
</evidence>
<protein>
    <submittedName>
        <fullName evidence="4">Helix-turn-helix transcriptional regulator</fullName>
    </submittedName>
</protein>
<feature type="domain" description="HTH cro/C1-type" evidence="3">
    <location>
        <begin position="7"/>
        <end position="61"/>
    </location>
</feature>
<feature type="transmembrane region" description="Helical" evidence="2">
    <location>
        <begin position="123"/>
        <end position="146"/>
    </location>
</feature>
<comment type="caution">
    <text evidence="4">The sequence shown here is derived from an EMBL/GenBank/DDBJ whole genome shotgun (WGS) entry which is preliminary data.</text>
</comment>
<organism evidence="4 5">
    <name type="scientific">Aedoeadaptatus acetigenes</name>
    <dbReference type="NCBI Taxonomy" id="2981723"/>
    <lineage>
        <taxon>Bacteria</taxon>
        <taxon>Bacillati</taxon>
        <taxon>Bacillota</taxon>
        <taxon>Tissierellia</taxon>
        <taxon>Tissierellales</taxon>
        <taxon>Peptoniphilaceae</taxon>
        <taxon>Aedoeadaptatus</taxon>
    </lineage>
</organism>
<dbReference type="PROSITE" id="PS50943">
    <property type="entry name" value="HTH_CROC1"/>
    <property type="match status" value="1"/>
</dbReference>
<proteinExistence type="predicted"/>
<evidence type="ECO:0000256" key="2">
    <source>
        <dbReference type="SAM" id="Phobius"/>
    </source>
</evidence>
<sequence>MTIGERIYSLRKERGISQEELAGSIHVSRQAISKWEQDMAVPDTSNLLKLCTFFDVTMDDLTGEGTVDHGRRGQKKLFTRREIILAMDVLLFLICFLLTPVYQELDFRQDGSCFANPIYYVRIYPLNLLFYLACAILAVQVGKIIYDKTKEFW</sequence>
<feature type="transmembrane region" description="Helical" evidence="2">
    <location>
        <begin position="83"/>
        <end position="103"/>
    </location>
</feature>